<dbReference type="EMBL" id="FUYM01000004">
    <property type="protein sequence ID" value="SKB63971.1"/>
    <property type="molecule type" value="Genomic_DNA"/>
</dbReference>
<name>A0A1T5CX93_9SPHN</name>
<dbReference type="Gene3D" id="2.60.120.10">
    <property type="entry name" value="Jelly Rolls"/>
    <property type="match status" value="2"/>
</dbReference>
<keyword evidence="3" id="KW-0560">Oxidoreductase</keyword>
<dbReference type="GO" id="GO:0003677">
    <property type="term" value="F:DNA binding"/>
    <property type="evidence" value="ECO:0007669"/>
    <property type="project" value="UniProtKB-KW"/>
</dbReference>
<dbReference type="Pfam" id="PF02311">
    <property type="entry name" value="AraC_binding"/>
    <property type="match status" value="1"/>
</dbReference>
<evidence type="ECO:0000259" key="2">
    <source>
        <dbReference type="Pfam" id="PF02311"/>
    </source>
</evidence>
<accession>A0A1T5CX93</accession>
<dbReference type="Proteomes" id="UP000189818">
    <property type="component" value="Unassembled WGS sequence"/>
</dbReference>
<dbReference type="GO" id="GO:0051213">
    <property type="term" value="F:dioxygenase activity"/>
    <property type="evidence" value="ECO:0007669"/>
    <property type="project" value="UniProtKB-KW"/>
</dbReference>
<proteinExistence type="predicted"/>
<reference evidence="4" key="1">
    <citation type="submission" date="2017-02" db="EMBL/GenBank/DDBJ databases">
        <authorList>
            <person name="Varghese N."/>
            <person name="Submissions S."/>
        </authorList>
    </citation>
    <scope>NUCLEOTIDE SEQUENCE [LARGE SCALE GENOMIC DNA]</scope>
    <source>
        <strain evidence="4">UM2</strain>
    </source>
</reference>
<dbReference type="InterPro" id="IPR003313">
    <property type="entry name" value="AraC-bd"/>
</dbReference>
<dbReference type="SUPFAM" id="SSF51182">
    <property type="entry name" value="RmlC-like cupins"/>
    <property type="match status" value="1"/>
</dbReference>
<keyword evidence="1" id="KW-0238">DNA-binding</keyword>
<dbReference type="InterPro" id="IPR047183">
    <property type="entry name" value="GDO-like"/>
</dbReference>
<dbReference type="InterPro" id="IPR014710">
    <property type="entry name" value="RmlC-like_jellyroll"/>
</dbReference>
<feature type="domain" description="AraC-type arabinose-binding/dimerisation" evidence="2">
    <location>
        <begin position="263"/>
        <end position="335"/>
    </location>
</feature>
<gene>
    <name evidence="3" type="ORF">SAMN06295920_104383</name>
</gene>
<dbReference type="STRING" id="439228.SAMN06295920_104383"/>
<evidence type="ECO:0000313" key="4">
    <source>
        <dbReference type="Proteomes" id="UP000189818"/>
    </source>
</evidence>
<sequence length="374" mass="40805">MTGLGRVDVAHKAKLIDQSGQFATSVESWPSIVITKEEIEREVERLADEPPPANGRRASSIVHPMAQAPGLGLAPGIDAHIEVLKPGESVRVSRSNGSAVGTCIRGQGAARIGTSCFGVEKHDVWNVPSMHPVFYENSGSDLLVRLTFSNRPMLEKLMVFYGEEAEDSKISGAWFETVAQNAPAGPRAKDSAPIVPIEGGGFLMPYEHLVDPDTVENRALHWPWSIVEPRLNAVRGIGEGYTGRRLYILYNPATERRNGTTHSFFASIAAYPGDVVDRPHRHSSAAINYWFAGSGRSTVNGEKLFWKAGDLMLSAPGWSVHNHASGPDGFYSLTIQDHPLMIAAESLIWQETMKDPIKNLGTQIGFQTNISELV</sequence>
<organism evidence="3 4">
    <name type="scientific">Rhizorhabdus histidinilytica</name>
    <dbReference type="NCBI Taxonomy" id="439228"/>
    <lineage>
        <taxon>Bacteria</taxon>
        <taxon>Pseudomonadati</taxon>
        <taxon>Pseudomonadota</taxon>
        <taxon>Alphaproteobacteria</taxon>
        <taxon>Sphingomonadales</taxon>
        <taxon>Sphingomonadaceae</taxon>
        <taxon>Rhizorhabdus</taxon>
    </lineage>
</organism>
<evidence type="ECO:0000256" key="1">
    <source>
        <dbReference type="ARBA" id="ARBA00023125"/>
    </source>
</evidence>
<dbReference type="PANTHER" id="PTHR41517:SF1">
    <property type="entry name" value="CUPIN"/>
    <property type="match status" value="1"/>
</dbReference>
<dbReference type="InterPro" id="IPR011051">
    <property type="entry name" value="RmlC_Cupin_sf"/>
</dbReference>
<protein>
    <submittedName>
        <fullName evidence="3">Gentisate 1,2-dioxygenase</fullName>
    </submittedName>
</protein>
<keyword evidence="3" id="KW-0223">Dioxygenase</keyword>
<dbReference type="GO" id="GO:0006355">
    <property type="term" value="P:regulation of DNA-templated transcription"/>
    <property type="evidence" value="ECO:0007669"/>
    <property type="project" value="InterPro"/>
</dbReference>
<evidence type="ECO:0000313" key="3">
    <source>
        <dbReference type="EMBL" id="SKB63971.1"/>
    </source>
</evidence>
<keyword evidence="4" id="KW-1185">Reference proteome</keyword>
<dbReference type="PANTHER" id="PTHR41517">
    <property type="entry name" value="1,2-DIOXYGENASE PROTEIN-RELATED"/>
    <property type="match status" value="1"/>
</dbReference>
<dbReference type="AlphaFoldDB" id="A0A1T5CX93"/>